<evidence type="ECO:0000256" key="8">
    <source>
        <dbReference type="SAM" id="Phobius"/>
    </source>
</evidence>
<keyword evidence="2 8" id="KW-0812">Transmembrane</keyword>
<feature type="domain" description="HAMP" evidence="10">
    <location>
        <begin position="353"/>
        <end position="399"/>
    </location>
</feature>
<evidence type="ECO:0000256" key="3">
    <source>
        <dbReference type="ARBA" id="ARBA00022989"/>
    </source>
</evidence>
<dbReference type="AlphaFoldDB" id="A0A2V4MDC7"/>
<evidence type="ECO:0000313" key="12">
    <source>
        <dbReference type="Proteomes" id="UP000248146"/>
    </source>
</evidence>
<proteinExistence type="inferred from homology"/>
<evidence type="ECO:0000256" key="5">
    <source>
        <dbReference type="ARBA" id="ARBA00023224"/>
    </source>
</evidence>
<evidence type="ECO:0000256" key="2">
    <source>
        <dbReference type="ARBA" id="ARBA00022692"/>
    </source>
</evidence>
<dbReference type="EMBL" id="QJRX01000002">
    <property type="protein sequence ID" value="PYC28156.1"/>
    <property type="molecule type" value="Genomic_DNA"/>
</dbReference>
<feature type="transmembrane region" description="Helical" evidence="8">
    <location>
        <begin position="20"/>
        <end position="40"/>
    </location>
</feature>
<dbReference type="Gene3D" id="1.10.287.950">
    <property type="entry name" value="Methyl-accepting chemotaxis protein"/>
    <property type="match status" value="1"/>
</dbReference>
<organism evidence="11 12">
    <name type="scientific">Aquipseudomonas alcaligenes</name>
    <name type="common">Pseudomonas alcaligenes</name>
    <dbReference type="NCBI Taxonomy" id="43263"/>
    <lineage>
        <taxon>Bacteria</taxon>
        <taxon>Pseudomonadati</taxon>
        <taxon>Pseudomonadota</taxon>
        <taxon>Gammaproteobacteria</taxon>
        <taxon>Pseudomonadales</taxon>
        <taxon>Pseudomonadaceae</taxon>
        <taxon>Aquipseudomonas</taxon>
    </lineage>
</organism>
<dbReference type="CDD" id="cd11386">
    <property type="entry name" value="MCP_signal"/>
    <property type="match status" value="1"/>
</dbReference>
<keyword evidence="3 8" id="KW-1133">Transmembrane helix</keyword>
<gene>
    <name evidence="11" type="ORF">DMO17_02985</name>
</gene>
<dbReference type="SMART" id="SM00283">
    <property type="entry name" value="MA"/>
    <property type="match status" value="1"/>
</dbReference>
<evidence type="ECO:0000256" key="4">
    <source>
        <dbReference type="ARBA" id="ARBA00023136"/>
    </source>
</evidence>
<comment type="similarity">
    <text evidence="6">Belongs to the methyl-accepting chemotaxis (MCP) protein family.</text>
</comment>
<dbReference type="GO" id="GO:0007165">
    <property type="term" value="P:signal transduction"/>
    <property type="evidence" value="ECO:0007669"/>
    <property type="project" value="UniProtKB-KW"/>
</dbReference>
<dbReference type="PANTHER" id="PTHR32089">
    <property type="entry name" value="METHYL-ACCEPTING CHEMOTAXIS PROTEIN MCPB"/>
    <property type="match status" value="1"/>
</dbReference>
<dbReference type="CDD" id="cd06225">
    <property type="entry name" value="HAMP"/>
    <property type="match status" value="1"/>
</dbReference>
<evidence type="ECO:0000313" key="11">
    <source>
        <dbReference type="EMBL" id="PYC28156.1"/>
    </source>
</evidence>
<feature type="transmembrane region" description="Helical" evidence="8">
    <location>
        <begin position="324"/>
        <end position="343"/>
    </location>
</feature>
<keyword evidence="5 7" id="KW-0807">Transducer</keyword>
<dbReference type="RefSeq" id="WP_110680834.1">
    <property type="nucleotide sequence ID" value="NZ_QJRX01000002.1"/>
</dbReference>
<dbReference type="SUPFAM" id="SSF58104">
    <property type="entry name" value="Methyl-accepting chemotaxis protein (MCP) signaling domain"/>
    <property type="match status" value="1"/>
</dbReference>
<evidence type="ECO:0000259" key="9">
    <source>
        <dbReference type="PROSITE" id="PS50111"/>
    </source>
</evidence>
<dbReference type="PROSITE" id="PS50885">
    <property type="entry name" value="HAMP"/>
    <property type="match status" value="1"/>
</dbReference>
<comment type="caution">
    <text evidence="11">The sequence shown here is derived from an EMBL/GenBank/DDBJ whole genome shotgun (WGS) entry which is preliminary data.</text>
</comment>
<dbReference type="GO" id="GO:0006935">
    <property type="term" value="P:chemotaxis"/>
    <property type="evidence" value="ECO:0007669"/>
    <property type="project" value="UniProtKB-ARBA"/>
</dbReference>
<accession>A0A2V4MDC7</accession>
<name>A0A2V4MDC7_AQUAC</name>
<dbReference type="PANTHER" id="PTHR32089:SF119">
    <property type="entry name" value="METHYL-ACCEPTING CHEMOTAXIS PROTEIN CTPL"/>
    <property type="match status" value="1"/>
</dbReference>
<feature type="domain" description="Methyl-accepting transducer" evidence="9">
    <location>
        <begin position="404"/>
        <end position="640"/>
    </location>
</feature>
<dbReference type="InterPro" id="IPR004089">
    <property type="entry name" value="MCPsignal_dom"/>
</dbReference>
<dbReference type="GO" id="GO:0016020">
    <property type="term" value="C:membrane"/>
    <property type="evidence" value="ECO:0007669"/>
    <property type="project" value="UniProtKB-SubCell"/>
</dbReference>
<dbReference type="Pfam" id="PF00672">
    <property type="entry name" value="HAMP"/>
    <property type="match status" value="1"/>
</dbReference>
<dbReference type="Proteomes" id="UP000248146">
    <property type="component" value="Unassembled WGS sequence"/>
</dbReference>
<reference evidence="11 12" key="1">
    <citation type="submission" date="2018-06" db="EMBL/GenBank/DDBJ databases">
        <title>Pseudomonas diversity within urban Lake Michigan freshwaters.</title>
        <authorList>
            <person name="Batrich M."/>
            <person name="Hatzopoulos T."/>
            <person name="Putonti C."/>
        </authorList>
    </citation>
    <scope>NUCLEOTIDE SEQUENCE [LARGE SCALE GENOMIC DNA]</scope>
    <source>
        <strain evidence="11 12">MB-090714</strain>
    </source>
</reference>
<dbReference type="Pfam" id="PF00015">
    <property type="entry name" value="MCPsignal"/>
    <property type="match status" value="1"/>
</dbReference>
<evidence type="ECO:0000256" key="1">
    <source>
        <dbReference type="ARBA" id="ARBA00004141"/>
    </source>
</evidence>
<sequence length="676" mass="72307">MNSVLYPAIALMNRLSFGMKFSLISVLFFLPMLVTNYFLVRESYDAFVDTRTELQSLELLKQSLTMRQQLERLNDLYEINAVLGQSGESEKLAGMIGELETSVAAILGGLAPSSSDAQKVEEFNAQRDAIKTALDAVAAESSLRSKAGLVTKALDNAEVFIKFVASQSGLSQDSELTVRQMTELLTSASLPVTKALSQGRALGSYSLGQGILGSSDSTKLDELLLELEKLHAEYGFKLQSALQGNAQAQRSLGQLAEASRNTLNESSVVLEEQLLMADTLDAPWQGFYDQTTAAIDKTYALNEAVLGFLGEELSVRLEQKRVQMILLVVALVGIFLAIGYLYGGFYVSTRATLKGFGQTLGQVAAGDMTVRVNVRSRDELGELGEVFNGTVAKIRDLIELVGQTVTEVERQADRVELVSGESSQAVSAQRGQIEQVATAMNQMSATAQEVARSAAAAVGSAQSVNDETVSGRAMVEAQVGSIQRLASEIEQSVNVINQLAADSASISQVLDVIKGIAGQTNLLALNAAIEAARAGEQGRGFAVVADEVRNLAKRTHQSTEEIEQMIGRLQGGVGATVTAMNGSHQMVESTVSQSAQVQQALENILGAVGMIVDQNQQIAAAAEQQTAVAHDIDMNIVEINQAGERTAEGAVQTEQASRELSDQVARLKELISAFRV</sequence>
<dbReference type="SMART" id="SM00304">
    <property type="entry name" value="HAMP"/>
    <property type="match status" value="2"/>
</dbReference>
<evidence type="ECO:0000256" key="7">
    <source>
        <dbReference type="PROSITE-ProRule" id="PRU00284"/>
    </source>
</evidence>
<protein>
    <submittedName>
        <fullName evidence="11">Methyl-accepting chemotaxis protein</fullName>
    </submittedName>
</protein>
<evidence type="ECO:0000256" key="6">
    <source>
        <dbReference type="ARBA" id="ARBA00029447"/>
    </source>
</evidence>
<dbReference type="InterPro" id="IPR003660">
    <property type="entry name" value="HAMP_dom"/>
</dbReference>
<dbReference type="PROSITE" id="PS50111">
    <property type="entry name" value="CHEMOTAXIS_TRANSDUC_2"/>
    <property type="match status" value="1"/>
</dbReference>
<evidence type="ECO:0000259" key="10">
    <source>
        <dbReference type="PROSITE" id="PS50885"/>
    </source>
</evidence>
<comment type="subcellular location">
    <subcellularLocation>
        <location evidence="1">Membrane</location>
        <topology evidence="1">Multi-pass membrane protein</topology>
    </subcellularLocation>
</comment>
<dbReference type="FunFam" id="1.10.287.950:FF:000001">
    <property type="entry name" value="Methyl-accepting chemotaxis sensory transducer"/>
    <property type="match status" value="1"/>
</dbReference>
<keyword evidence="4 8" id="KW-0472">Membrane</keyword>